<evidence type="ECO:0000313" key="1">
    <source>
        <dbReference type="EMBL" id="KRH62605.1"/>
    </source>
</evidence>
<name>A0A0R0K7G1_SOYBN</name>
<organism evidence="1">
    <name type="scientific">Glycine max</name>
    <name type="common">Soybean</name>
    <name type="synonym">Glycine hispida</name>
    <dbReference type="NCBI Taxonomy" id="3847"/>
    <lineage>
        <taxon>Eukaryota</taxon>
        <taxon>Viridiplantae</taxon>
        <taxon>Streptophyta</taxon>
        <taxon>Embryophyta</taxon>
        <taxon>Tracheophyta</taxon>
        <taxon>Spermatophyta</taxon>
        <taxon>Magnoliopsida</taxon>
        <taxon>eudicotyledons</taxon>
        <taxon>Gunneridae</taxon>
        <taxon>Pentapetalae</taxon>
        <taxon>rosids</taxon>
        <taxon>fabids</taxon>
        <taxon>Fabales</taxon>
        <taxon>Fabaceae</taxon>
        <taxon>Papilionoideae</taxon>
        <taxon>50 kb inversion clade</taxon>
        <taxon>NPAAA clade</taxon>
        <taxon>indigoferoid/millettioid clade</taxon>
        <taxon>Phaseoleae</taxon>
        <taxon>Glycine</taxon>
        <taxon>Glycine subgen. Soja</taxon>
    </lineage>
</organism>
<accession>A0A0R0K7G1</accession>
<dbReference type="AlphaFoldDB" id="A0A0R0K7G1"/>
<dbReference type="PANTHER" id="PTHR34676:SF27">
    <property type="entry name" value="ASPARTYL-TRNA SYNTHETASE"/>
    <property type="match status" value="1"/>
</dbReference>
<reference evidence="2" key="2">
    <citation type="submission" date="2018-02" db="UniProtKB">
        <authorList>
            <consortium name="EnsemblPlants"/>
        </authorList>
    </citation>
    <scope>IDENTIFICATION</scope>
    <source>
        <strain evidence="2">Williams 82</strain>
    </source>
</reference>
<keyword evidence="3" id="KW-1185">Reference proteome</keyword>
<evidence type="ECO:0000313" key="3">
    <source>
        <dbReference type="Proteomes" id="UP000008827"/>
    </source>
</evidence>
<dbReference type="PANTHER" id="PTHR34676">
    <property type="entry name" value="DUF4219 DOMAIN-CONTAINING PROTEIN-RELATED"/>
    <property type="match status" value="1"/>
</dbReference>
<evidence type="ECO:0000313" key="2">
    <source>
        <dbReference type="EnsemblPlants" id="KRH62605"/>
    </source>
</evidence>
<dbReference type="EMBL" id="CM000837">
    <property type="protein sequence ID" value="KRH62605.1"/>
    <property type="molecule type" value="Genomic_DNA"/>
</dbReference>
<reference evidence="1 2" key="1">
    <citation type="journal article" date="2010" name="Nature">
        <title>Genome sequence of the palaeopolyploid soybean.</title>
        <authorList>
            <person name="Schmutz J."/>
            <person name="Cannon S.B."/>
            <person name="Schlueter J."/>
            <person name="Ma J."/>
            <person name="Mitros T."/>
            <person name="Nelson W."/>
            <person name="Hyten D.L."/>
            <person name="Song Q."/>
            <person name="Thelen J.J."/>
            <person name="Cheng J."/>
            <person name="Xu D."/>
            <person name="Hellsten U."/>
            <person name="May G.D."/>
            <person name="Yu Y."/>
            <person name="Sakurai T."/>
            <person name="Umezawa T."/>
            <person name="Bhattacharyya M.K."/>
            <person name="Sandhu D."/>
            <person name="Valliyodan B."/>
            <person name="Lindquist E."/>
            <person name="Peto M."/>
            <person name="Grant D."/>
            <person name="Shu S."/>
            <person name="Goodstein D."/>
            <person name="Barry K."/>
            <person name="Futrell-Griggs M."/>
            <person name="Abernathy B."/>
            <person name="Du J."/>
            <person name="Tian Z."/>
            <person name="Zhu L."/>
            <person name="Gill N."/>
            <person name="Joshi T."/>
            <person name="Libault M."/>
            <person name="Sethuraman A."/>
            <person name="Zhang X.-C."/>
            <person name="Shinozaki K."/>
            <person name="Nguyen H.T."/>
            <person name="Wing R.A."/>
            <person name="Cregan P."/>
            <person name="Specht J."/>
            <person name="Grimwood J."/>
            <person name="Rokhsar D."/>
            <person name="Stacey G."/>
            <person name="Shoemaker R.C."/>
            <person name="Jackson S.A."/>
        </authorList>
    </citation>
    <scope>NUCLEOTIDE SEQUENCE</scope>
    <source>
        <strain evidence="2">cv. Williams 82</strain>
        <tissue evidence="1">Callus</tissue>
    </source>
</reference>
<gene>
    <name evidence="1" type="ORF">GLYMA_04G119000</name>
</gene>
<dbReference type="Proteomes" id="UP000008827">
    <property type="component" value="Chromosome 4"/>
</dbReference>
<evidence type="ECO:0008006" key="4">
    <source>
        <dbReference type="Google" id="ProtNLM"/>
    </source>
</evidence>
<reference evidence="1" key="3">
    <citation type="submission" date="2018-07" db="EMBL/GenBank/DDBJ databases">
        <title>WGS assembly of Glycine max.</title>
        <authorList>
            <person name="Schmutz J."/>
            <person name="Cannon S."/>
            <person name="Schlueter J."/>
            <person name="Ma J."/>
            <person name="Mitros T."/>
            <person name="Nelson W."/>
            <person name="Hyten D."/>
            <person name="Song Q."/>
            <person name="Thelen J."/>
            <person name="Cheng J."/>
            <person name="Xu D."/>
            <person name="Hellsten U."/>
            <person name="May G."/>
            <person name="Yu Y."/>
            <person name="Sakurai T."/>
            <person name="Umezawa T."/>
            <person name="Bhattacharyya M."/>
            <person name="Sandhu D."/>
            <person name="Valliyodan B."/>
            <person name="Lindquist E."/>
            <person name="Peto M."/>
            <person name="Grant D."/>
            <person name="Shu S."/>
            <person name="Goodstein D."/>
            <person name="Barry K."/>
            <person name="Futrell-Griggs M."/>
            <person name="Abernathy B."/>
            <person name="Du J."/>
            <person name="Tian Z."/>
            <person name="Zhu L."/>
            <person name="Gill N."/>
            <person name="Joshi T."/>
            <person name="Libault M."/>
            <person name="Sethuraman A."/>
            <person name="Zhang X."/>
            <person name="Shinozaki K."/>
            <person name="Nguyen H."/>
            <person name="Wing R."/>
            <person name="Cregan P."/>
            <person name="Specht J."/>
            <person name="Grimwood J."/>
            <person name="Rokhsar D."/>
            <person name="Stacey G."/>
            <person name="Shoemaker R."/>
            <person name="Jackson S."/>
        </authorList>
    </citation>
    <scope>NUCLEOTIDE SEQUENCE</scope>
    <source>
        <tissue evidence="1">Callus</tissue>
    </source>
</reference>
<dbReference type="EnsemblPlants" id="KRH62605">
    <property type="protein sequence ID" value="KRH62605"/>
    <property type="gene ID" value="GLYMA_04G119000"/>
</dbReference>
<dbReference type="Pfam" id="PF14223">
    <property type="entry name" value="Retrotran_gag_2"/>
    <property type="match status" value="1"/>
</dbReference>
<protein>
    <recommendedName>
        <fullName evidence="4">UBN2 domain-containing protein</fullName>
    </recommendedName>
</protein>
<dbReference type="InParanoid" id="A0A0R0K7G1"/>
<proteinExistence type="predicted"/>
<dbReference type="Gramene" id="KRH62605">
    <property type="protein sequence ID" value="KRH62605"/>
    <property type="gene ID" value="GLYMA_04G119000"/>
</dbReference>
<sequence>MEGYSTNKSPLFKGVKCNKLSLLTRKYELFAMEDGEDIQAMFGSFQTILNELHCLNTNFDNYDNIDKILRSLSRKWRPQITTLRTVKNLHSMSIEELIGTLKVHE</sequence>
<dbReference type="OMA" id="YELFAME"/>